<feature type="transmembrane region" description="Helical" evidence="1">
    <location>
        <begin position="60"/>
        <end position="80"/>
    </location>
</feature>
<feature type="non-terminal residue" evidence="3">
    <location>
        <position position="1"/>
    </location>
</feature>
<reference evidence="3 4" key="1">
    <citation type="submission" date="2022-05" db="EMBL/GenBank/DDBJ databases">
        <authorList>
            <consortium name="Genoscope - CEA"/>
            <person name="William W."/>
        </authorList>
    </citation>
    <scope>NUCLEOTIDE SEQUENCE [LARGE SCALE GENOMIC DNA]</scope>
</reference>
<dbReference type="AlphaFoldDB" id="A0AAU9VJM4"/>
<keyword evidence="1" id="KW-0472">Membrane</keyword>
<evidence type="ECO:0000313" key="3">
    <source>
        <dbReference type="EMBL" id="CAH3031678.1"/>
    </source>
</evidence>
<organism evidence="3 4">
    <name type="scientific">Pocillopora meandrina</name>
    <dbReference type="NCBI Taxonomy" id="46732"/>
    <lineage>
        <taxon>Eukaryota</taxon>
        <taxon>Metazoa</taxon>
        <taxon>Cnidaria</taxon>
        <taxon>Anthozoa</taxon>
        <taxon>Hexacorallia</taxon>
        <taxon>Scleractinia</taxon>
        <taxon>Astrocoeniina</taxon>
        <taxon>Pocilloporidae</taxon>
        <taxon>Pocillopora</taxon>
    </lineage>
</organism>
<feature type="transmembrane region" description="Helical" evidence="1">
    <location>
        <begin position="36"/>
        <end position="54"/>
    </location>
</feature>
<evidence type="ECO:0000313" key="4">
    <source>
        <dbReference type="Proteomes" id="UP001159428"/>
    </source>
</evidence>
<feature type="signal peptide" evidence="2">
    <location>
        <begin position="1"/>
        <end position="20"/>
    </location>
</feature>
<keyword evidence="4" id="KW-1185">Reference proteome</keyword>
<name>A0AAU9VJM4_9CNID</name>
<proteinExistence type="predicted"/>
<protein>
    <submittedName>
        <fullName evidence="3">Uncharacterized protein</fullName>
    </submittedName>
</protein>
<dbReference type="Proteomes" id="UP001159428">
    <property type="component" value="Unassembled WGS sequence"/>
</dbReference>
<dbReference type="EMBL" id="CALNXJ010000001">
    <property type="protein sequence ID" value="CAH3031678.1"/>
    <property type="molecule type" value="Genomic_DNA"/>
</dbReference>
<sequence>VHSVLKAFLFTLALADFGAGAIVNEQAVKKKRFVTLLILLWLLTIAGMSLPLWNHNSYNAFANAVLTLFLILMTAPYLEIYPSLKQQNGR</sequence>
<gene>
    <name evidence="3" type="ORF">PMEA_00000449</name>
</gene>
<keyword evidence="2" id="KW-0732">Signal</keyword>
<evidence type="ECO:0000256" key="1">
    <source>
        <dbReference type="SAM" id="Phobius"/>
    </source>
</evidence>
<accession>A0AAU9VJM4</accession>
<feature type="chain" id="PRO_5043426381" evidence="2">
    <location>
        <begin position="21"/>
        <end position="90"/>
    </location>
</feature>
<comment type="caution">
    <text evidence="3">The sequence shown here is derived from an EMBL/GenBank/DDBJ whole genome shotgun (WGS) entry which is preliminary data.</text>
</comment>
<keyword evidence="1" id="KW-1133">Transmembrane helix</keyword>
<keyword evidence="1" id="KW-0812">Transmembrane</keyword>
<evidence type="ECO:0000256" key="2">
    <source>
        <dbReference type="SAM" id="SignalP"/>
    </source>
</evidence>